<dbReference type="SUPFAM" id="SSF52218">
    <property type="entry name" value="Flavoproteins"/>
    <property type="match status" value="1"/>
</dbReference>
<dbReference type="Pfam" id="PF07972">
    <property type="entry name" value="Flavodoxin_NdrI"/>
    <property type="match status" value="1"/>
</dbReference>
<dbReference type="GO" id="GO:0010181">
    <property type="term" value="F:FMN binding"/>
    <property type="evidence" value="ECO:0007669"/>
    <property type="project" value="InterPro"/>
</dbReference>
<dbReference type="InterPro" id="IPR029039">
    <property type="entry name" value="Flavoprotein-like_sf"/>
</dbReference>
<accession>E8ZKC1</accession>
<dbReference type="Gene3D" id="3.40.50.360">
    <property type="match status" value="1"/>
</dbReference>
<dbReference type="AlphaFoldDB" id="E8ZKC1"/>
<protein>
    <submittedName>
        <fullName evidence="1">Ribonucleotide reductase stimulatory protein</fullName>
    </submittedName>
</protein>
<evidence type="ECO:0000313" key="1">
    <source>
        <dbReference type="EMBL" id="CBY92087.1"/>
    </source>
</evidence>
<dbReference type="NCBIfam" id="TIGR00333">
    <property type="entry name" value="nrdI"/>
    <property type="match status" value="1"/>
</dbReference>
<evidence type="ECO:0000313" key="2">
    <source>
        <dbReference type="Proteomes" id="UP000008637"/>
    </source>
</evidence>
<sequence>MLLAYLSRTNNVKKIADKLEKLGVKVIRISEGLLLDQEFCLLTYTDMLGQVPELVTQFLEQNSLNLRAVAGSGNRNFGNNFCGAAKKIHSLYKVPLVAEFELSGDDLSIKRFGDFLKSN</sequence>
<dbReference type="Proteomes" id="UP000008637">
    <property type="component" value="Chromosome"/>
</dbReference>
<dbReference type="PANTHER" id="PTHR37297">
    <property type="entry name" value="PROTEIN NRDI"/>
    <property type="match status" value="1"/>
</dbReference>
<organism evidence="1 2">
    <name type="scientific">Mycoplasma haemofelis (strain Langford 1)</name>
    <name type="common">Haemobartonella felis</name>
    <dbReference type="NCBI Taxonomy" id="941640"/>
    <lineage>
        <taxon>Bacteria</taxon>
        <taxon>Bacillati</taxon>
        <taxon>Mycoplasmatota</taxon>
        <taxon>Mollicutes</taxon>
        <taxon>Mycoplasmataceae</taxon>
        <taxon>Mycoplasma</taxon>
    </lineage>
</organism>
<dbReference type="PANTHER" id="PTHR37297:SF1">
    <property type="entry name" value="PROTEIN NRDI"/>
    <property type="match status" value="1"/>
</dbReference>
<name>E8ZKC1_MYCHL</name>
<dbReference type="InterPro" id="IPR004465">
    <property type="entry name" value="RNR_NrdI"/>
</dbReference>
<proteinExistence type="predicted"/>
<dbReference type="KEGG" id="mha:HF1_00790"/>
<reference evidence="1 2" key="1">
    <citation type="journal article" date="2011" name="J. Bacteriol.">
        <title>Complete genome sequence of Mycoplasma haemofelis, a hemotropic mycoplasma.</title>
        <authorList>
            <person name="Barker E.N."/>
            <person name="Helps C.R."/>
            <person name="Peters I.R."/>
            <person name="Darby A.C."/>
            <person name="Radford A.D."/>
            <person name="Tasker S."/>
        </authorList>
    </citation>
    <scope>NUCLEOTIDE SEQUENCE [LARGE SCALE GENOMIC DNA]</scope>
    <source>
        <strain evidence="1 2">Langford 1</strain>
    </source>
</reference>
<dbReference type="OrthoDB" id="350535at2"/>
<dbReference type="EMBL" id="FR773153">
    <property type="protein sequence ID" value="CBY92087.1"/>
    <property type="molecule type" value="Genomic_DNA"/>
</dbReference>
<gene>
    <name evidence="1" type="primary">nrdI</name>
    <name evidence="1" type="ordered locus">HF1_00790</name>
</gene>
<keyword evidence="2" id="KW-1185">Reference proteome</keyword>
<dbReference type="HOGENOM" id="CLU_114845_0_0_14"/>